<evidence type="ECO:0000313" key="13">
    <source>
        <dbReference type="Proteomes" id="UP000235392"/>
    </source>
</evidence>
<evidence type="ECO:0000313" key="11">
    <source>
        <dbReference type="EMBL" id="PLW49105.1"/>
    </source>
</evidence>
<dbReference type="InterPro" id="IPR050087">
    <property type="entry name" value="AON_synthase_class-II"/>
</dbReference>
<dbReference type="GO" id="GO:0030170">
    <property type="term" value="F:pyridoxal phosphate binding"/>
    <property type="evidence" value="ECO:0007669"/>
    <property type="project" value="InterPro"/>
</dbReference>
<dbReference type="Proteomes" id="UP000235392">
    <property type="component" value="Unassembled WGS sequence"/>
</dbReference>
<name>A0A2N5VGG8_9BASI</name>
<comment type="caution">
    <text evidence="11">The sequence shown here is derived from an EMBL/GenBank/DDBJ whole genome shotgun (WGS) entry which is preliminary data.</text>
</comment>
<keyword evidence="5" id="KW-0663">Pyridoxal phosphate</keyword>
<dbReference type="InterPro" id="IPR015421">
    <property type="entry name" value="PyrdxlP-dep_Trfase_major"/>
</dbReference>
<evidence type="ECO:0000313" key="10">
    <source>
        <dbReference type="EMBL" id="PLW23147.1"/>
    </source>
</evidence>
<gene>
    <name evidence="11" type="ORF">PCANC_12144</name>
    <name evidence="9" type="ORF">PCANC_14956</name>
    <name evidence="10" type="ORF">PCASD_16513</name>
</gene>
<dbReference type="GO" id="GO:0016020">
    <property type="term" value="C:membrane"/>
    <property type="evidence" value="ECO:0007669"/>
    <property type="project" value="GOC"/>
</dbReference>
<dbReference type="STRING" id="200324.A0A2N5VGG8"/>
<evidence type="ECO:0000313" key="9">
    <source>
        <dbReference type="EMBL" id="PLW19589.1"/>
    </source>
</evidence>
<evidence type="ECO:0000259" key="8">
    <source>
        <dbReference type="Pfam" id="PF00155"/>
    </source>
</evidence>
<protein>
    <recommendedName>
        <fullName evidence="3">serine C-palmitoyltransferase</fullName>
        <ecNumber evidence="3">2.3.1.50</ecNumber>
    </recommendedName>
</protein>
<dbReference type="Pfam" id="PF00155">
    <property type="entry name" value="Aminotran_1_2"/>
    <property type="match status" value="1"/>
</dbReference>
<sequence length="740" mass="81433">MDNSVSVSVSVSVSEEEEEEEKQHSPINMQGSTTPPLITDSEHSDSSQTYNYNQYEKRPHSHVSSDSEPSTPLLAHPASSILDSEEATQHAPLQFHPALQQKAQNTTTTTITTTTTTPTTTTSVLGVVPFAGVGWRIGTRQTNPNIFKDSRSLSAHPPNSQKLSLQLPAKSFDHDPDFIPCPDDPHCLRHSEFGFDPNEQDFMWISQHNPSSPQNNIHQDTPAEDAGYFTYLTTYWSYLLVFLIGHLRDAFGKRFSTQSYTHLKLHDGYAALNSDFDSFFTRRVKSRLDDCFGRPVTGTPARTITLLDRTSSDNCISFKYPHTTTQALNISSYNYLGFAQSRGSCADATEATIAQLGVSSSGSRHDVGLNPLLLETEKLLAQFVGAEDAMLVSQGFATNSTTLPALVGKGALVISDEYNHNSIRFGTRLSGAMVRTYKHNDIADLERILRESISQGQPRRLRAWTKIVVVVEGIYSMEGSIVDLPNILRLKDKYKFYLYLDEAHSIGALGPNGRGTCDYYGIDPSRVDLLMGTLTKSFGASGGYIAGSKSLIEYMRKTCHSSVYAETLSPPVISQIMSAVKSIMDHDGPSPATALSSSPCLDAPMPEGKRRLRRLAFNARYLRAGLSKLGFIVIGDQDSPVVPLLVYQPGKMLLFSRLMLQRYSIVVVIVGYPATPLVSGRVRFCVSAAHTKQDMDQILIATNEIGEALGMKLNWHRTKSSGWTIDKVIHSATELVAGNA</sequence>
<evidence type="ECO:0000313" key="12">
    <source>
        <dbReference type="Proteomes" id="UP000235388"/>
    </source>
</evidence>
<dbReference type="Gene3D" id="3.40.640.10">
    <property type="entry name" value="Type I PLP-dependent aspartate aminotransferase-like (Major domain)"/>
    <property type="match status" value="1"/>
</dbReference>
<dbReference type="EMBL" id="PGCJ01000810">
    <property type="protein sequence ID" value="PLW19589.1"/>
    <property type="molecule type" value="Genomic_DNA"/>
</dbReference>
<organism evidence="11 12">
    <name type="scientific">Puccinia coronata f. sp. avenae</name>
    <dbReference type="NCBI Taxonomy" id="200324"/>
    <lineage>
        <taxon>Eukaryota</taxon>
        <taxon>Fungi</taxon>
        <taxon>Dikarya</taxon>
        <taxon>Basidiomycota</taxon>
        <taxon>Pucciniomycotina</taxon>
        <taxon>Pucciniomycetes</taxon>
        <taxon>Pucciniales</taxon>
        <taxon>Pucciniaceae</taxon>
        <taxon>Puccinia</taxon>
    </lineage>
</organism>
<dbReference type="SUPFAM" id="SSF53383">
    <property type="entry name" value="PLP-dependent transferases"/>
    <property type="match status" value="1"/>
</dbReference>
<dbReference type="OrthoDB" id="65434at2759"/>
<comment type="catalytic activity">
    <reaction evidence="6">
        <text>L-serine + hexadecanoyl-CoA + H(+) = 3-oxosphinganine + CO2 + CoA</text>
        <dbReference type="Rhea" id="RHEA:14761"/>
        <dbReference type="ChEBI" id="CHEBI:15378"/>
        <dbReference type="ChEBI" id="CHEBI:16526"/>
        <dbReference type="ChEBI" id="CHEBI:33384"/>
        <dbReference type="ChEBI" id="CHEBI:57287"/>
        <dbReference type="ChEBI" id="CHEBI:57379"/>
        <dbReference type="ChEBI" id="CHEBI:58299"/>
        <dbReference type="EC" id="2.3.1.50"/>
    </reaction>
</comment>
<dbReference type="InterPro" id="IPR004839">
    <property type="entry name" value="Aminotransferase_I/II_large"/>
</dbReference>
<reference evidence="12 13" key="1">
    <citation type="submission" date="2017-11" db="EMBL/GenBank/DDBJ databases">
        <title>De novo assembly and phasing of dikaryotic genomes from two isolates of Puccinia coronata f. sp. avenae, the causal agent of oat crown rust.</title>
        <authorList>
            <person name="Miller M.E."/>
            <person name="Zhang Y."/>
            <person name="Omidvar V."/>
            <person name="Sperschneider J."/>
            <person name="Schwessinger B."/>
            <person name="Raley C."/>
            <person name="Palmer J.M."/>
            <person name="Garnica D."/>
            <person name="Upadhyaya N."/>
            <person name="Rathjen J."/>
            <person name="Taylor J.M."/>
            <person name="Park R.F."/>
            <person name="Dodds P.N."/>
            <person name="Hirsch C.D."/>
            <person name="Kianian S.F."/>
            <person name="Figueroa M."/>
        </authorList>
    </citation>
    <scope>NUCLEOTIDE SEQUENCE [LARGE SCALE GENOMIC DNA]</scope>
    <source>
        <strain evidence="11">12NC29</strain>
        <strain evidence="10">12SD80</strain>
    </source>
</reference>
<comment type="similarity">
    <text evidence="2">Belongs to the class-II pyridoxal-phosphate-dependent aminotransferase family.</text>
</comment>
<dbReference type="GO" id="GO:0046512">
    <property type="term" value="P:sphingosine biosynthetic process"/>
    <property type="evidence" value="ECO:0007669"/>
    <property type="project" value="TreeGrafter"/>
</dbReference>
<evidence type="ECO:0000256" key="4">
    <source>
        <dbReference type="ARBA" id="ARBA00022679"/>
    </source>
</evidence>
<evidence type="ECO:0000256" key="3">
    <source>
        <dbReference type="ARBA" id="ARBA00013220"/>
    </source>
</evidence>
<dbReference type="GO" id="GO:0046513">
    <property type="term" value="P:ceramide biosynthetic process"/>
    <property type="evidence" value="ECO:0007669"/>
    <property type="project" value="TreeGrafter"/>
</dbReference>
<dbReference type="Gene3D" id="3.90.1150.10">
    <property type="entry name" value="Aspartate Aminotransferase, domain 1"/>
    <property type="match status" value="1"/>
</dbReference>
<dbReference type="InterPro" id="IPR001917">
    <property type="entry name" value="Aminotrans_II_pyridoxalP_BS"/>
</dbReference>
<feature type="compositionally biased region" description="Low complexity" evidence="7">
    <location>
        <begin position="1"/>
        <end position="13"/>
    </location>
</feature>
<dbReference type="InterPro" id="IPR015424">
    <property type="entry name" value="PyrdxlP-dep_Trfase"/>
</dbReference>
<dbReference type="PANTHER" id="PTHR13693">
    <property type="entry name" value="CLASS II AMINOTRANSFERASE/8-AMINO-7-OXONONANOATE SYNTHASE"/>
    <property type="match status" value="1"/>
</dbReference>
<keyword evidence="4" id="KW-0808">Transferase</keyword>
<dbReference type="CDD" id="cd06454">
    <property type="entry name" value="KBL_like"/>
    <property type="match status" value="1"/>
</dbReference>
<dbReference type="InterPro" id="IPR015422">
    <property type="entry name" value="PyrdxlP-dep_Trfase_small"/>
</dbReference>
<dbReference type="PANTHER" id="PTHR13693:SF3">
    <property type="entry name" value="LD36009P"/>
    <property type="match status" value="1"/>
</dbReference>
<evidence type="ECO:0000256" key="2">
    <source>
        <dbReference type="ARBA" id="ARBA00008392"/>
    </source>
</evidence>
<dbReference type="GO" id="GO:0017059">
    <property type="term" value="C:serine palmitoyltransferase complex"/>
    <property type="evidence" value="ECO:0007669"/>
    <property type="project" value="TreeGrafter"/>
</dbReference>
<dbReference type="EMBL" id="PGCI01000641">
    <property type="protein sequence ID" value="PLW23147.1"/>
    <property type="molecule type" value="Genomic_DNA"/>
</dbReference>
<evidence type="ECO:0000256" key="5">
    <source>
        <dbReference type="ARBA" id="ARBA00022898"/>
    </source>
</evidence>
<dbReference type="EMBL" id="PGCJ01000098">
    <property type="protein sequence ID" value="PLW49105.1"/>
    <property type="molecule type" value="Genomic_DNA"/>
</dbReference>
<dbReference type="PROSITE" id="PS00599">
    <property type="entry name" value="AA_TRANSFER_CLASS_2"/>
    <property type="match status" value="1"/>
</dbReference>
<dbReference type="AlphaFoldDB" id="A0A2N5VGG8"/>
<evidence type="ECO:0000256" key="6">
    <source>
        <dbReference type="ARBA" id="ARBA00048528"/>
    </source>
</evidence>
<dbReference type="EC" id="2.3.1.50" evidence="3"/>
<comment type="cofactor">
    <cofactor evidence="1">
        <name>pyridoxal 5'-phosphate</name>
        <dbReference type="ChEBI" id="CHEBI:597326"/>
    </cofactor>
</comment>
<evidence type="ECO:0000256" key="1">
    <source>
        <dbReference type="ARBA" id="ARBA00001933"/>
    </source>
</evidence>
<feature type="compositionally biased region" description="Polar residues" evidence="7">
    <location>
        <begin position="25"/>
        <end position="36"/>
    </location>
</feature>
<feature type="domain" description="Aminotransferase class I/classII large" evidence="8">
    <location>
        <begin position="327"/>
        <end position="699"/>
    </location>
</feature>
<feature type="region of interest" description="Disordered" evidence="7">
    <location>
        <begin position="1"/>
        <end position="75"/>
    </location>
</feature>
<dbReference type="Proteomes" id="UP000235388">
    <property type="component" value="Unassembled WGS sequence"/>
</dbReference>
<dbReference type="GO" id="GO:0004758">
    <property type="term" value="F:serine C-palmitoyltransferase activity"/>
    <property type="evidence" value="ECO:0007669"/>
    <property type="project" value="UniProtKB-EC"/>
</dbReference>
<evidence type="ECO:0000256" key="7">
    <source>
        <dbReference type="SAM" id="MobiDB-lite"/>
    </source>
</evidence>
<proteinExistence type="inferred from homology"/>
<keyword evidence="12" id="KW-1185">Reference proteome</keyword>
<accession>A0A2N5VGG8</accession>